<dbReference type="Proteomes" id="UP001642484">
    <property type="component" value="Unassembled WGS sequence"/>
</dbReference>
<feature type="transmembrane region" description="Helical" evidence="1">
    <location>
        <begin position="12"/>
        <end position="34"/>
    </location>
</feature>
<name>A0ABP0JP19_9DINO</name>
<proteinExistence type="predicted"/>
<keyword evidence="1" id="KW-0472">Membrane</keyword>
<dbReference type="Pfam" id="PF16969">
    <property type="entry name" value="SRP68"/>
    <property type="match status" value="1"/>
</dbReference>
<evidence type="ECO:0000313" key="2">
    <source>
        <dbReference type="EMBL" id="CAK9016201.1"/>
    </source>
</evidence>
<evidence type="ECO:0000256" key="1">
    <source>
        <dbReference type="SAM" id="Phobius"/>
    </source>
</evidence>
<accession>A0ABP0JP19</accession>
<dbReference type="EMBL" id="CAXAMN010006014">
    <property type="protein sequence ID" value="CAK9016201.1"/>
    <property type="molecule type" value="Genomic_DNA"/>
</dbReference>
<evidence type="ECO:0008006" key="4">
    <source>
        <dbReference type="Google" id="ProtNLM"/>
    </source>
</evidence>
<reference evidence="2 3" key="1">
    <citation type="submission" date="2024-02" db="EMBL/GenBank/DDBJ databases">
        <authorList>
            <person name="Chen Y."/>
            <person name="Shah S."/>
            <person name="Dougan E. K."/>
            <person name="Thang M."/>
            <person name="Chan C."/>
        </authorList>
    </citation>
    <scope>NUCLEOTIDE SEQUENCE [LARGE SCALE GENOMIC DNA]</scope>
</reference>
<dbReference type="InterPro" id="IPR026258">
    <property type="entry name" value="SRP68"/>
</dbReference>
<organism evidence="2 3">
    <name type="scientific">Durusdinium trenchii</name>
    <dbReference type="NCBI Taxonomy" id="1381693"/>
    <lineage>
        <taxon>Eukaryota</taxon>
        <taxon>Sar</taxon>
        <taxon>Alveolata</taxon>
        <taxon>Dinophyceae</taxon>
        <taxon>Suessiales</taxon>
        <taxon>Symbiodiniaceae</taxon>
        <taxon>Durusdinium</taxon>
    </lineage>
</organism>
<comment type="caution">
    <text evidence="2">The sequence shown here is derived from an EMBL/GenBank/DDBJ whole genome shotgun (WGS) entry which is preliminary data.</text>
</comment>
<sequence>MCHARPIPLKLAIVSSASCLYIHVSTFGPLAWLLSWKELAPMLRECRYNLGEAEEEDEGLSKDTDGGMTYRGHAVSIPSEKIKAKVKICLESAKAVQADADSENRGPASTEKYGEISIEFGEVLKDIHGEIIAAGADADTAEWRTAEAFIREASLCLSVERNLMLLKSHLTKLDDTEDVNTIDSRRYCRPEEGMRFCELIKEDLAALAQLPESSPDLLFWLSPLEKAVLDYRCMYLALCHTALGKLLEASQVHLIAGNKENKLCGKPA</sequence>
<gene>
    <name evidence="2" type="ORF">CCMP2556_LOCUS12411</name>
</gene>
<keyword evidence="1" id="KW-1133">Transmembrane helix</keyword>
<protein>
    <recommendedName>
        <fullName evidence="4">KIF-binding protein</fullName>
    </recommendedName>
</protein>
<evidence type="ECO:0000313" key="3">
    <source>
        <dbReference type="Proteomes" id="UP001642484"/>
    </source>
</evidence>
<keyword evidence="3" id="KW-1185">Reference proteome</keyword>
<keyword evidence="1" id="KW-0812">Transmembrane</keyword>